<feature type="compositionally biased region" description="Basic and acidic residues" evidence="1">
    <location>
        <begin position="24"/>
        <end position="44"/>
    </location>
</feature>
<comment type="caution">
    <text evidence="2">The sequence shown here is derived from an EMBL/GenBank/DDBJ whole genome shotgun (WGS) entry which is preliminary data.</text>
</comment>
<feature type="compositionally biased region" description="Polar residues" evidence="1">
    <location>
        <begin position="73"/>
        <end position="84"/>
    </location>
</feature>
<organism evidence="2 3">
    <name type="scientific">Riccia sorocarpa</name>
    <dbReference type="NCBI Taxonomy" id="122646"/>
    <lineage>
        <taxon>Eukaryota</taxon>
        <taxon>Viridiplantae</taxon>
        <taxon>Streptophyta</taxon>
        <taxon>Embryophyta</taxon>
        <taxon>Marchantiophyta</taxon>
        <taxon>Marchantiopsida</taxon>
        <taxon>Marchantiidae</taxon>
        <taxon>Marchantiales</taxon>
        <taxon>Ricciaceae</taxon>
        <taxon>Riccia</taxon>
    </lineage>
</organism>
<proteinExistence type="predicted"/>
<feature type="compositionally biased region" description="Polar residues" evidence="1">
    <location>
        <begin position="46"/>
        <end position="55"/>
    </location>
</feature>
<accession>A0ABD3GYH7</accession>
<dbReference type="InterPro" id="IPR036691">
    <property type="entry name" value="Endo/exonu/phosph_ase_sf"/>
</dbReference>
<gene>
    <name evidence="2" type="ORF">R1sor_001758</name>
</gene>
<reference evidence="2 3" key="1">
    <citation type="submission" date="2024-09" db="EMBL/GenBank/DDBJ databases">
        <title>Chromosome-scale assembly of Riccia sorocarpa.</title>
        <authorList>
            <person name="Paukszto L."/>
        </authorList>
    </citation>
    <scope>NUCLEOTIDE SEQUENCE [LARGE SCALE GENOMIC DNA]</scope>
    <source>
        <strain evidence="2">LP-2024</strain>
        <tissue evidence="2">Aerial parts of the thallus</tissue>
    </source>
</reference>
<feature type="compositionally biased region" description="Basic and acidic residues" evidence="1">
    <location>
        <begin position="86"/>
        <end position="105"/>
    </location>
</feature>
<feature type="compositionally biased region" description="Polar residues" evidence="1">
    <location>
        <begin position="125"/>
        <end position="150"/>
    </location>
</feature>
<evidence type="ECO:0000313" key="2">
    <source>
        <dbReference type="EMBL" id="KAL3683736.1"/>
    </source>
</evidence>
<name>A0ABD3GYH7_9MARC</name>
<dbReference type="Proteomes" id="UP001633002">
    <property type="component" value="Unassembled WGS sequence"/>
</dbReference>
<feature type="region of interest" description="Disordered" evidence="1">
    <location>
        <begin position="1"/>
        <end position="156"/>
    </location>
</feature>
<feature type="compositionally biased region" description="Polar residues" evidence="1">
    <location>
        <begin position="1"/>
        <end position="12"/>
    </location>
</feature>
<dbReference type="EMBL" id="JBJQOH010000006">
    <property type="protein sequence ID" value="KAL3683736.1"/>
    <property type="molecule type" value="Genomic_DNA"/>
</dbReference>
<keyword evidence="3" id="KW-1185">Reference proteome</keyword>
<evidence type="ECO:0000256" key="1">
    <source>
        <dbReference type="SAM" id="MobiDB-lite"/>
    </source>
</evidence>
<protein>
    <submittedName>
        <fullName evidence="2">Uncharacterized protein</fullName>
    </submittedName>
</protein>
<dbReference type="SUPFAM" id="SSF56219">
    <property type="entry name" value="DNase I-like"/>
    <property type="match status" value="1"/>
</dbReference>
<evidence type="ECO:0000313" key="3">
    <source>
        <dbReference type="Proteomes" id="UP001633002"/>
    </source>
</evidence>
<sequence>MPQAHHTGSPSKSWGDIAEEEELEAAREEEERQAEQDKRMKEQEVPDSQQGNATEATDLAEKEVSPKGIQPSWDLNTTPRPTTTQDQRRREEQRLKKQERAERKKENRRKRQERYLQENLGKAQSDLSVSSEDNCSLGSNQSRRFWSSGRSGKYRNGASAADMATISKTGEDGDWNMVTDVRDSVGPTPMLSDLQAWRGDRLDQSRLDRIYANNNEEWLKSVWKVKHFGKEALSDHIPVLAELQIEGVESRGGSEKKRRSYTKLDVESLEKPEYLDRIRRAWEEGYSLSEDPILRWSFAWSRVQKEYKQIRGELHSKVSKLDTKKEKLEEIRIRLSEGAEFYDSIDMEEYSRLEGEVKEADLLQASIWRRRSRYKWLQLGEAPSSFFFKTMKAKHSAEKMDSLKLEDGTLLTQEDHILQTVKAYYKELYSKDETVERAREERARILALVEGVVTETENAKLAESPSTEEINKTVEELPKDKAPGKDWVTAEILRATWTWTRDACEALIEEFWKTKRLGLAEAEGVIRLLPKSQEKQLLAN</sequence>
<dbReference type="AlphaFoldDB" id="A0ABD3GYH7"/>